<dbReference type="GO" id="GO:0030490">
    <property type="term" value="P:maturation of SSU-rRNA"/>
    <property type="evidence" value="ECO:0007669"/>
    <property type="project" value="UniProtKB-UniRule"/>
</dbReference>
<reference evidence="3 4" key="1">
    <citation type="submission" date="2018-04" db="EMBL/GenBank/DDBJ databases">
        <title>Genomic Encyclopedia of Type Strains, Phase IV (KMG-IV): sequencing the most valuable type-strain genomes for metagenomic binning, comparative biology and taxonomic classification.</title>
        <authorList>
            <person name="Goeker M."/>
        </authorList>
    </citation>
    <scope>NUCLEOTIDE SEQUENCE [LARGE SCALE GENOMIC DNA]</scope>
    <source>
        <strain evidence="3 4">DSM 104150</strain>
    </source>
</reference>
<keyword evidence="4" id="KW-1185">Reference proteome</keyword>
<dbReference type="AlphaFoldDB" id="A0A318EEY1"/>
<evidence type="ECO:0000313" key="4">
    <source>
        <dbReference type="Proteomes" id="UP000248330"/>
    </source>
</evidence>
<comment type="subunit">
    <text evidence="2">Monomer. Binds 30S ribosomal subunits, but not 50S ribosomal subunits or 70S ribosomes.</text>
</comment>
<dbReference type="PANTHER" id="PTHR33515">
    <property type="entry name" value="RIBOSOME-BINDING FACTOR A, CHLOROPLASTIC-RELATED"/>
    <property type="match status" value="1"/>
</dbReference>
<organism evidence="3 4">
    <name type="scientific">Sinimarinibacterium flocculans</name>
    <dbReference type="NCBI Taxonomy" id="985250"/>
    <lineage>
        <taxon>Bacteria</taxon>
        <taxon>Pseudomonadati</taxon>
        <taxon>Pseudomonadota</taxon>
        <taxon>Gammaproteobacteria</taxon>
        <taxon>Nevskiales</taxon>
        <taxon>Nevskiaceae</taxon>
        <taxon>Sinimarinibacterium</taxon>
    </lineage>
</organism>
<dbReference type="PROSITE" id="PS01319">
    <property type="entry name" value="RBFA"/>
    <property type="match status" value="1"/>
</dbReference>
<dbReference type="EMBL" id="QICN01000001">
    <property type="protein sequence ID" value="PXV71349.1"/>
    <property type="molecule type" value="Genomic_DNA"/>
</dbReference>
<dbReference type="InterPro" id="IPR000238">
    <property type="entry name" value="RbfA"/>
</dbReference>
<dbReference type="GO" id="GO:0005829">
    <property type="term" value="C:cytosol"/>
    <property type="evidence" value="ECO:0007669"/>
    <property type="project" value="TreeGrafter"/>
</dbReference>
<evidence type="ECO:0000313" key="3">
    <source>
        <dbReference type="EMBL" id="PXV71349.1"/>
    </source>
</evidence>
<protein>
    <recommendedName>
        <fullName evidence="2">Ribosome-binding factor A</fullName>
    </recommendedName>
</protein>
<dbReference type="InterPro" id="IPR020053">
    <property type="entry name" value="Ribosome-bd_factorA_CS"/>
</dbReference>
<dbReference type="NCBIfam" id="TIGR00082">
    <property type="entry name" value="rbfA"/>
    <property type="match status" value="1"/>
</dbReference>
<sequence length="105" mass="11447">MLIRESLSDPRVAGATITSVDVSPDLRNARIRVSLLADDARLSVAVAGLNHAAGKLRSALAQRLKLRRVPELRFVADVELRQAERVSALIHDAVRRDADKAGRDS</sequence>
<keyword evidence="1 2" id="KW-0690">Ribosome biogenesis</keyword>
<evidence type="ECO:0000256" key="2">
    <source>
        <dbReference type="HAMAP-Rule" id="MF_00003"/>
    </source>
</evidence>
<comment type="subcellular location">
    <subcellularLocation>
        <location evidence="2">Cytoplasm</location>
    </subcellularLocation>
</comment>
<name>A0A318EEY1_9GAMM</name>
<dbReference type="HAMAP" id="MF_00003">
    <property type="entry name" value="RbfA"/>
    <property type="match status" value="1"/>
</dbReference>
<dbReference type="Pfam" id="PF02033">
    <property type="entry name" value="RBFA"/>
    <property type="match status" value="1"/>
</dbReference>
<dbReference type="PANTHER" id="PTHR33515:SF1">
    <property type="entry name" value="RIBOSOME-BINDING FACTOR A, CHLOROPLASTIC-RELATED"/>
    <property type="match status" value="1"/>
</dbReference>
<comment type="similarity">
    <text evidence="2">Belongs to the RbfA family.</text>
</comment>
<dbReference type="InterPro" id="IPR015946">
    <property type="entry name" value="KH_dom-like_a/b"/>
</dbReference>
<dbReference type="Proteomes" id="UP000248330">
    <property type="component" value="Unassembled WGS sequence"/>
</dbReference>
<evidence type="ECO:0000256" key="1">
    <source>
        <dbReference type="ARBA" id="ARBA00022517"/>
    </source>
</evidence>
<dbReference type="Gene3D" id="3.30.300.20">
    <property type="match status" value="1"/>
</dbReference>
<comment type="function">
    <text evidence="2">One of several proteins that assist in the late maturation steps of the functional core of the 30S ribosomal subunit. Associates with free 30S ribosomal subunits (but not with 30S subunits that are part of 70S ribosomes or polysomes). Required for efficient processing of 16S rRNA. May interact with the 5'-terminal helix region of 16S rRNA.</text>
</comment>
<proteinExistence type="inferred from homology"/>
<keyword evidence="2" id="KW-0963">Cytoplasm</keyword>
<accession>A0A318EEY1</accession>
<comment type="caution">
    <text evidence="3">The sequence shown here is derived from an EMBL/GenBank/DDBJ whole genome shotgun (WGS) entry which is preliminary data.</text>
</comment>
<dbReference type="InterPro" id="IPR023799">
    <property type="entry name" value="RbfA_dom_sf"/>
</dbReference>
<dbReference type="SUPFAM" id="SSF89919">
    <property type="entry name" value="Ribosome-binding factor A, RbfA"/>
    <property type="match status" value="1"/>
</dbReference>
<gene>
    <name evidence="2" type="primary">rbfA</name>
    <name evidence="3" type="ORF">C8D93_101395</name>
</gene>
<dbReference type="GO" id="GO:0043024">
    <property type="term" value="F:ribosomal small subunit binding"/>
    <property type="evidence" value="ECO:0007669"/>
    <property type="project" value="TreeGrafter"/>
</dbReference>